<keyword evidence="2" id="KW-0238">DNA-binding</keyword>
<dbReference type="Pfam" id="PF00027">
    <property type="entry name" value="cNMP_binding"/>
    <property type="match status" value="1"/>
</dbReference>
<name>A0ABS1CIP6_9GAMM</name>
<dbReference type="PANTHER" id="PTHR24567">
    <property type="entry name" value="CRP FAMILY TRANSCRIPTIONAL REGULATORY PROTEIN"/>
    <property type="match status" value="1"/>
</dbReference>
<evidence type="ECO:0000259" key="5">
    <source>
        <dbReference type="PROSITE" id="PS51063"/>
    </source>
</evidence>
<evidence type="ECO:0000256" key="1">
    <source>
        <dbReference type="ARBA" id="ARBA00023015"/>
    </source>
</evidence>
<dbReference type="EMBL" id="NRRV01000025">
    <property type="protein sequence ID" value="MBK1631359.1"/>
    <property type="molecule type" value="Genomic_DNA"/>
</dbReference>
<dbReference type="InterPro" id="IPR018490">
    <property type="entry name" value="cNMP-bd_dom_sf"/>
</dbReference>
<evidence type="ECO:0000256" key="3">
    <source>
        <dbReference type="ARBA" id="ARBA00023163"/>
    </source>
</evidence>
<reference evidence="6 7" key="1">
    <citation type="journal article" date="2020" name="Microorganisms">
        <title>Osmotic Adaptation and Compatible Solute Biosynthesis of Phototrophic Bacteria as Revealed from Genome Analyses.</title>
        <authorList>
            <person name="Imhoff J.F."/>
            <person name="Rahn T."/>
            <person name="Kunzel S."/>
            <person name="Keller A."/>
            <person name="Neulinger S.C."/>
        </authorList>
    </citation>
    <scope>NUCLEOTIDE SEQUENCE [LARGE SCALE GENOMIC DNA]</scope>
    <source>
        <strain evidence="6 7">DSM 6210</strain>
    </source>
</reference>
<dbReference type="PANTHER" id="PTHR24567:SF28">
    <property type="entry name" value="LISTERIOLYSIN REGULATORY PROTEIN"/>
    <property type="match status" value="1"/>
</dbReference>
<dbReference type="Pfam" id="PF13545">
    <property type="entry name" value="HTH_Crp_2"/>
    <property type="match status" value="1"/>
</dbReference>
<feature type="domain" description="HTH crp-type" evidence="5">
    <location>
        <begin position="160"/>
        <end position="227"/>
    </location>
</feature>
<dbReference type="InterPro" id="IPR036390">
    <property type="entry name" value="WH_DNA-bd_sf"/>
</dbReference>
<dbReference type="Gene3D" id="2.60.120.10">
    <property type="entry name" value="Jelly Rolls"/>
    <property type="match status" value="1"/>
</dbReference>
<dbReference type="Gene3D" id="1.10.10.10">
    <property type="entry name" value="Winged helix-like DNA-binding domain superfamily/Winged helix DNA-binding domain"/>
    <property type="match status" value="1"/>
</dbReference>
<dbReference type="InterPro" id="IPR050397">
    <property type="entry name" value="Env_Response_Regulators"/>
</dbReference>
<accession>A0ABS1CIP6</accession>
<organism evidence="6 7">
    <name type="scientific">Thiohalocapsa halophila</name>
    <dbReference type="NCBI Taxonomy" id="69359"/>
    <lineage>
        <taxon>Bacteria</taxon>
        <taxon>Pseudomonadati</taxon>
        <taxon>Pseudomonadota</taxon>
        <taxon>Gammaproteobacteria</taxon>
        <taxon>Chromatiales</taxon>
        <taxon>Chromatiaceae</taxon>
        <taxon>Thiohalocapsa</taxon>
    </lineage>
</organism>
<keyword evidence="1" id="KW-0805">Transcription regulation</keyword>
<protein>
    <submittedName>
        <fullName evidence="6">Crp/Fnr family transcriptional regulator</fullName>
    </submittedName>
</protein>
<dbReference type="InterPro" id="IPR012318">
    <property type="entry name" value="HTH_CRP"/>
</dbReference>
<keyword evidence="7" id="KW-1185">Reference proteome</keyword>
<dbReference type="PROSITE" id="PS50042">
    <property type="entry name" value="CNMP_BINDING_3"/>
    <property type="match status" value="1"/>
</dbReference>
<comment type="caution">
    <text evidence="6">The sequence shown here is derived from an EMBL/GenBank/DDBJ whole genome shotgun (WGS) entry which is preliminary data.</text>
</comment>
<dbReference type="Proteomes" id="UP000748752">
    <property type="component" value="Unassembled WGS sequence"/>
</dbReference>
<evidence type="ECO:0000259" key="4">
    <source>
        <dbReference type="PROSITE" id="PS50042"/>
    </source>
</evidence>
<dbReference type="RefSeq" id="WP_200237459.1">
    <property type="nucleotide sequence ID" value="NZ_NRRV01000025.1"/>
</dbReference>
<gene>
    <name evidence="6" type="ORF">CKO31_11530</name>
</gene>
<evidence type="ECO:0000313" key="6">
    <source>
        <dbReference type="EMBL" id="MBK1631359.1"/>
    </source>
</evidence>
<evidence type="ECO:0000313" key="7">
    <source>
        <dbReference type="Proteomes" id="UP000748752"/>
    </source>
</evidence>
<dbReference type="InterPro" id="IPR000595">
    <property type="entry name" value="cNMP-bd_dom"/>
</dbReference>
<feature type="domain" description="Cyclic nucleotide-binding" evidence="4">
    <location>
        <begin position="27"/>
        <end position="103"/>
    </location>
</feature>
<dbReference type="CDD" id="cd00038">
    <property type="entry name" value="CAP_ED"/>
    <property type="match status" value="1"/>
</dbReference>
<dbReference type="InterPro" id="IPR014710">
    <property type="entry name" value="RmlC-like_jellyroll"/>
</dbReference>
<proteinExistence type="predicted"/>
<dbReference type="InterPro" id="IPR036388">
    <property type="entry name" value="WH-like_DNA-bd_sf"/>
</dbReference>
<dbReference type="SUPFAM" id="SSF51206">
    <property type="entry name" value="cAMP-binding domain-like"/>
    <property type="match status" value="1"/>
</dbReference>
<dbReference type="SMART" id="SM00100">
    <property type="entry name" value="cNMP"/>
    <property type="match status" value="1"/>
</dbReference>
<keyword evidence="3" id="KW-0804">Transcription</keyword>
<sequence length="235" mass="26551">MVKSVTLREAWSGEADCRNCALRTSALFAGLTEKDFDLIHDPIDQFNLKPGTALYKTGDVGDYMYTVRAGAIKLVQYLPDGSQRIVRIVRGTDVLGLEALLDDGYHHDAIALQRSEVCRFPTRVVRSLSQDNPQLHRELMARWQRALNEADAWLTELSTGSARQRVARLLLRLVRDRESSECELFSREDMGAMLGITTETASRTIAGFKRESLLVESRPNNFILDIPNLRRLAED</sequence>
<dbReference type="PROSITE" id="PS51063">
    <property type="entry name" value="HTH_CRP_2"/>
    <property type="match status" value="1"/>
</dbReference>
<evidence type="ECO:0000256" key="2">
    <source>
        <dbReference type="ARBA" id="ARBA00023125"/>
    </source>
</evidence>
<dbReference type="SUPFAM" id="SSF46785">
    <property type="entry name" value="Winged helix' DNA-binding domain"/>
    <property type="match status" value="1"/>
</dbReference>